<dbReference type="OrthoDB" id="4966at2759"/>
<keyword evidence="3" id="KW-1185">Reference proteome</keyword>
<accession>A0A8K0QRU3</accession>
<evidence type="ECO:0000313" key="2">
    <source>
        <dbReference type="EMBL" id="KAH7067860.1"/>
    </source>
</evidence>
<dbReference type="EMBL" id="JAGMVJ010000033">
    <property type="protein sequence ID" value="KAH7067860.1"/>
    <property type="molecule type" value="Genomic_DNA"/>
</dbReference>
<comment type="caution">
    <text evidence="2">The sequence shown here is derived from an EMBL/GenBank/DDBJ whole genome shotgun (WGS) entry which is preliminary data.</text>
</comment>
<protein>
    <submittedName>
        <fullName evidence="2">Uncharacterized protein</fullName>
    </submittedName>
</protein>
<reference evidence="2" key="1">
    <citation type="journal article" date="2021" name="Nat. Commun.">
        <title>Genetic determinants of endophytism in the Arabidopsis root mycobiome.</title>
        <authorList>
            <person name="Mesny F."/>
            <person name="Miyauchi S."/>
            <person name="Thiergart T."/>
            <person name="Pickel B."/>
            <person name="Atanasova L."/>
            <person name="Karlsson M."/>
            <person name="Huettel B."/>
            <person name="Barry K.W."/>
            <person name="Haridas S."/>
            <person name="Chen C."/>
            <person name="Bauer D."/>
            <person name="Andreopoulos W."/>
            <person name="Pangilinan J."/>
            <person name="LaButti K."/>
            <person name="Riley R."/>
            <person name="Lipzen A."/>
            <person name="Clum A."/>
            <person name="Drula E."/>
            <person name="Henrissat B."/>
            <person name="Kohler A."/>
            <person name="Grigoriev I.V."/>
            <person name="Martin F.M."/>
            <person name="Hacquard S."/>
        </authorList>
    </citation>
    <scope>NUCLEOTIDE SEQUENCE</scope>
    <source>
        <strain evidence="2">MPI-SDFR-AT-0120</strain>
    </source>
</reference>
<evidence type="ECO:0000313" key="3">
    <source>
        <dbReference type="Proteomes" id="UP000813461"/>
    </source>
</evidence>
<evidence type="ECO:0000256" key="1">
    <source>
        <dbReference type="SAM" id="MobiDB-lite"/>
    </source>
</evidence>
<organism evidence="2 3">
    <name type="scientific">Paraphoma chrysanthemicola</name>
    <dbReference type="NCBI Taxonomy" id="798071"/>
    <lineage>
        <taxon>Eukaryota</taxon>
        <taxon>Fungi</taxon>
        <taxon>Dikarya</taxon>
        <taxon>Ascomycota</taxon>
        <taxon>Pezizomycotina</taxon>
        <taxon>Dothideomycetes</taxon>
        <taxon>Pleosporomycetidae</taxon>
        <taxon>Pleosporales</taxon>
        <taxon>Pleosporineae</taxon>
        <taxon>Phaeosphaeriaceae</taxon>
        <taxon>Paraphoma</taxon>
    </lineage>
</organism>
<dbReference type="Proteomes" id="UP000813461">
    <property type="component" value="Unassembled WGS sequence"/>
</dbReference>
<gene>
    <name evidence="2" type="ORF">FB567DRAFT_508818</name>
</gene>
<name>A0A8K0QRU3_9PLEO</name>
<dbReference type="AlphaFoldDB" id="A0A8K0QRU3"/>
<feature type="region of interest" description="Disordered" evidence="1">
    <location>
        <begin position="1"/>
        <end position="34"/>
    </location>
</feature>
<proteinExistence type="predicted"/>
<sequence>MDNTSDLSRSSRKRSASDTPSTPPTITPSSTTPQILTRNYHRKRNIALPIWGPDLALTPSSFPTPAPAPTNPITTSPNVPARFNIYKSLLRHPNLFFQFAIRLPLPSLIALYAIDKEFHYRLNKFSVGLIHDYARYHAPVSSHIFAWILYPELLISDPMLRPMDGRVWLARDVPGLRWVGMVLWREWIVRGILSALGVAGHRVPARMFGALCKFWVVMEMRTTKMREAFLRDTEIWSDEDVLLVQMLLVKLDMRFADATLGNGAMGLSHMLLTQRSLSTLYYVLVGKVKLDYDGTTDMVVRTYLTGELDLEEYSWLDDEAENGVPEEWWGIQMREGWHPDGLKMESAVDMVIAEGVRRGLNVQQYLLDFVLYGYLDEDGKNGKVVRRWRGNKRIVEEDGLPGKEERNAAIKSLDARFGFGAAHGEAMDTSV</sequence>